<dbReference type="PANTHER" id="PTHR37017">
    <property type="entry name" value="AB HYDROLASE-1 DOMAIN-CONTAINING PROTEIN-RELATED"/>
    <property type="match status" value="1"/>
</dbReference>
<dbReference type="AlphaFoldDB" id="A0A7W5GEQ0"/>
<feature type="region of interest" description="Disordered" evidence="1">
    <location>
        <begin position="194"/>
        <end position="215"/>
    </location>
</feature>
<proteinExistence type="predicted"/>
<organism evidence="3 4">
    <name type="scientific">Microbacterium proteolyticum</name>
    <dbReference type="NCBI Taxonomy" id="1572644"/>
    <lineage>
        <taxon>Bacteria</taxon>
        <taxon>Bacillati</taxon>
        <taxon>Actinomycetota</taxon>
        <taxon>Actinomycetes</taxon>
        <taxon>Micrococcales</taxon>
        <taxon>Microbacteriaceae</taxon>
        <taxon>Microbacterium</taxon>
    </lineage>
</organism>
<dbReference type="InterPro" id="IPR000073">
    <property type="entry name" value="AB_hydrolase_1"/>
</dbReference>
<dbReference type="InterPro" id="IPR029058">
    <property type="entry name" value="AB_hydrolase_fold"/>
</dbReference>
<dbReference type="EMBL" id="JACHXY010000001">
    <property type="protein sequence ID" value="MBB3157734.1"/>
    <property type="molecule type" value="Genomic_DNA"/>
</dbReference>
<evidence type="ECO:0000259" key="2">
    <source>
        <dbReference type="Pfam" id="PF12697"/>
    </source>
</evidence>
<protein>
    <submittedName>
        <fullName evidence="3">Pimeloyl-ACP methyl ester carboxylesterase</fullName>
    </submittedName>
</protein>
<dbReference type="SUPFAM" id="SSF53474">
    <property type="entry name" value="alpha/beta-Hydrolases"/>
    <property type="match status" value="1"/>
</dbReference>
<dbReference type="Gene3D" id="3.40.50.1820">
    <property type="entry name" value="alpha/beta hydrolase"/>
    <property type="match status" value="1"/>
</dbReference>
<comment type="caution">
    <text evidence="3">The sequence shown here is derived from an EMBL/GenBank/DDBJ whole genome shotgun (WGS) entry which is preliminary data.</text>
</comment>
<dbReference type="GO" id="GO:0003824">
    <property type="term" value="F:catalytic activity"/>
    <property type="evidence" value="ECO:0007669"/>
    <property type="project" value="UniProtKB-ARBA"/>
</dbReference>
<name>A0A7W5GEQ0_9MICO</name>
<accession>A0A7W5GEQ0</accession>
<dbReference type="PANTHER" id="PTHR37017:SF11">
    <property type="entry name" value="ESTERASE_LIPASE_THIOESTERASE DOMAIN-CONTAINING PROTEIN"/>
    <property type="match status" value="1"/>
</dbReference>
<feature type="domain" description="AB hydrolase-1" evidence="2">
    <location>
        <begin position="4"/>
        <end position="220"/>
    </location>
</feature>
<evidence type="ECO:0000313" key="4">
    <source>
        <dbReference type="Proteomes" id="UP000543579"/>
    </source>
</evidence>
<dbReference type="InterPro" id="IPR052897">
    <property type="entry name" value="Sec-Metab_Biosynth_Hydrolase"/>
</dbReference>
<dbReference type="Proteomes" id="UP000543579">
    <property type="component" value="Unassembled WGS sequence"/>
</dbReference>
<gene>
    <name evidence="3" type="ORF">FHS07_001418</name>
</gene>
<evidence type="ECO:0000256" key="1">
    <source>
        <dbReference type="SAM" id="MobiDB-lite"/>
    </source>
</evidence>
<dbReference type="Pfam" id="PF12697">
    <property type="entry name" value="Abhydrolase_6"/>
    <property type="match status" value="1"/>
</dbReference>
<evidence type="ECO:0000313" key="3">
    <source>
        <dbReference type="EMBL" id="MBB3157734.1"/>
    </source>
</evidence>
<sequence length="233" mass="23682">MSTIILIPGAMHGAWVFEPLIAALAARGLSATALDLPSSSADTAGIGSLTDDVEAIRSAVADIEGPVVLAAHSYGGVPARAAAAAVDSVRGLVMIAAFSLPVGASLLAAQGGEFPPDYERSADGRGVKIGNVAETIYSGVDPADVETALPRLGWQSVESFTQPAPAEPGPDVTVTYVVATEDKALPPEQQRQWADAADAQVSVASGHSPHVSHPDAVADAIVETVRRVDASTS</sequence>
<feature type="compositionally biased region" description="Low complexity" evidence="1">
    <location>
        <begin position="194"/>
        <end position="205"/>
    </location>
</feature>
<reference evidence="3 4" key="1">
    <citation type="submission" date="2020-08" db="EMBL/GenBank/DDBJ databases">
        <title>Genomic Encyclopedia of Type Strains, Phase III (KMG-III): the genomes of soil and plant-associated and newly described type strains.</title>
        <authorList>
            <person name="Whitman W."/>
        </authorList>
    </citation>
    <scope>NUCLEOTIDE SEQUENCE [LARGE SCALE GENOMIC DNA]</scope>
    <source>
        <strain evidence="3 4">CECT 8356</strain>
    </source>
</reference>
<dbReference type="RefSeq" id="WP_183419106.1">
    <property type="nucleotide sequence ID" value="NZ_JACHXY010000001.1"/>
</dbReference>